<dbReference type="EMBL" id="PSYR01000002">
    <property type="protein sequence ID" value="RCN56563.1"/>
    <property type="molecule type" value="Genomic_DNA"/>
</dbReference>
<proteinExistence type="predicted"/>
<dbReference type="RefSeq" id="WP_065968628.1">
    <property type="nucleotide sequence ID" value="NZ_CP080624.1"/>
</dbReference>
<dbReference type="Proteomes" id="UP000253250">
    <property type="component" value="Unassembled WGS sequence"/>
</dbReference>
<dbReference type="InterPro" id="IPR027396">
    <property type="entry name" value="DsrEFH-like"/>
</dbReference>
<gene>
    <name evidence="1" type="ORF">C4900_12280</name>
</gene>
<reference evidence="1 2" key="1">
    <citation type="submission" date="2018-02" db="EMBL/GenBank/DDBJ databases">
        <title>Insights into the biology of acidophilic members of the Acidiferrobacteraceae family derived from comparative genomic analyses.</title>
        <authorList>
            <person name="Issotta F."/>
            <person name="Thyssen C."/>
            <person name="Mena C."/>
            <person name="Moya A."/>
            <person name="Bellenberg S."/>
            <person name="Sproer C."/>
            <person name="Covarrubias P.C."/>
            <person name="Sand W."/>
            <person name="Quatrini R."/>
            <person name="Vera M."/>
        </authorList>
    </citation>
    <scope>NUCLEOTIDE SEQUENCE [LARGE SCALE GENOMIC DNA]</scope>
    <source>
        <strain evidence="2">m-1</strain>
    </source>
</reference>
<dbReference type="Gene3D" id="3.40.1260.10">
    <property type="entry name" value="DsrEFH-like"/>
    <property type="match status" value="1"/>
</dbReference>
<dbReference type="PANTHER" id="PTHR37691">
    <property type="entry name" value="BLR3518 PROTEIN"/>
    <property type="match status" value="1"/>
</dbReference>
<name>A0A1C2G537_9GAMM</name>
<protein>
    <submittedName>
        <fullName evidence="1">Uncharacterized protein</fullName>
    </submittedName>
</protein>
<dbReference type="SUPFAM" id="SSF75169">
    <property type="entry name" value="DsrEFH-like"/>
    <property type="match status" value="1"/>
</dbReference>
<dbReference type="STRING" id="163359.A9R16_00365"/>
<accession>A0A1C2G537</accession>
<evidence type="ECO:0000313" key="2">
    <source>
        <dbReference type="Proteomes" id="UP000253250"/>
    </source>
</evidence>
<organism evidence="1 2">
    <name type="scientific">Acidiferrobacter thiooxydans</name>
    <dbReference type="NCBI Taxonomy" id="163359"/>
    <lineage>
        <taxon>Bacteria</taxon>
        <taxon>Pseudomonadati</taxon>
        <taxon>Pseudomonadota</taxon>
        <taxon>Gammaproteobacteria</taxon>
        <taxon>Acidiferrobacterales</taxon>
        <taxon>Acidiferrobacteraceae</taxon>
        <taxon>Acidiferrobacter</taxon>
    </lineage>
</organism>
<dbReference type="PANTHER" id="PTHR37691:SF1">
    <property type="entry name" value="BLR3518 PROTEIN"/>
    <property type="match status" value="1"/>
</dbReference>
<keyword evidence="2" id="KW-1185">Reference proteome</keyword>
<sequence>MTESEGPRLSDEFLNAFVDNQIDGDEKGRAYPLINGDPELNRKVCELRKVSDLVRLAYDNPPTPKRRETPRRHLASRLAPLIAPIVLLIGVTLGWSLRALWAPAVPPRPVAAIARATTHLTTKVLFHLDNGDRAHMRQVLAEAQHLLARYRADHQQAKVEILADGPGLALLRRHLSPFPARIAALQARYPNLIFAACQDTINRLKRRKGIDPHLLPQAVIVPSAIAEIVRLQHRGWTYISV</sequence>
<dbReference type="OrthoDB" id="8557943at2"/>
<evidence type="ECO:0000313" key="1">
    <source>
        <dbReference type="EMBL" id="RCN56563.1"/>
    </source>
</evidence>
<dbReference type="AlphaFoldDB" id="A0A1C2G537"/>
<comment type="caution">
    <text evidence="1">The sequence shown here is derived from an EMBL/GenBank/DDBJ whole genome shotgun (WGS) entry which is preliminary data.</text>
</comment>